<reference evidence="2" key="1">
    <citation type="submission" date="2023-04" db="EMBL/GenBank/DDBJ databases">
        <authorList>
            <consortium name="ELIXIR-Norway"/>
        </authorList>
    </citation>
    <scope>NUCLEOTIDE SEQUENCE [LARGE SCALE GENOMIC DNA]</scope>
</reference>
<name>A0ABN8ZM36_RANTA</name>
<sequence length="105" mass="11284">MASLWGKAGELGRSVLGRERDPEKSVWPERGHATDPNPVDSVSRAPPEALLPTVLLTPPPLPVCCPYLGKNLISPRSQGPSLGQRARHPGLLEILTPRAGIRGIR</sequence>
<evidence type="ECO:0000313" key="2">
    <source>
        <dbReference type="EMBL" id="CAI9174983.1"/>
    </source>
</evidence>
<keyword evidence="3" id="KW-1185">Reference proteome</keyword>
<feature type="compositionally biased region" description="Basic and acidic residues" evidence="1">
    <location>
        <begin position="16"/>
        <end position="33"/>
    </location>
</feature>
<dbReference type="EMBL" id="OX459940">
    <property type="protein sequence ID" value="CAI9174983.1"/>
    <property type="molecule type" value="Genomic_DNA"/>
</dbReference>
<organism evidence="2 3">
    <name type="scientific">Rangifer tarandus platyrhynchus</name>
    <name type="common">Svalbard reindeer</name>
    <dbReference type="NCBI Taxonomy" id="3082113"/>
    <lineage>
        <taxon>Eukaryota</taxon>
        <taxon>Metazoa</taxon>
        <taxon>Chordata</taxon>
        <taxon>Craniata</taxon>
        <taxon>Vertebrata</taxon>
        <taxon>Euteleostomi</taxon>
        <taxon>Mammalia</taxon>
        <taxon>Eutheria</taxon>
        <taxon>Laurasiatheria</taxon>
        <taxon>Artiodactyla</taxon>
        <taxon>Ruminantia</taxon>
        <taxon>Pecora</taxon>
        <taxon>Cervidae</taxon>
        <taxon>Odocoileinae</taxon>
        <taxon>Rangifer</taxon>
    </lineage>
</organism>
<protein>
    <submittedName>
        <fullName evidence="2">Uncharacterized protein</fullName>
    </submittedName>
</protein>
<evidence type="ECO:0000313" key="3">
    <source>
        <dbReference type="Proteomes" id="UP001176941"/>
    </source>
</evidence>
<accession>A0ABN8ZM36</accession>
<evidence type="ECO:0000256" key="1">
    <source>
        <dbReference type="SAM" id="MobiDB-lite"/>
    </source>
</evidence>
<dbReference type="Proteomes" id="UP001176941">
    <property type="component" value="Chromosome 4"/>
</dbReference>
<proteinExistence type="predicted"/>
<feature type="region of interest" description="Disordered" evidence="1">
    <location>
        <begin position="1"/>
        <end position="45"/>
    </location>
</feature>
<gene>
    <name evidence="2" type="ORF">MRATA1EN1_LOCUS23945</name>
</gene>